<feature type="compositionally biased region" description="Polar residues" evidence="1">
    <location>
        <begin position="223"/>
        <end position="232"/>
    </location>
</feature>
<proteinExistence type="predicted"/>
<comment type="caution">
    <text evidence="2">The sequence shown here is derived from an EMBL/GenBank/DDBJ whole genome shotgun (WGS) entry which is preliminary data.</text>
</comment>
<feature type="region of interest" description="Disordered" evidence="1">
    <location>
        <begin position="212"/>
        <end position="270"/>
    </location>
</feature>
<name>A0AA39P0Z0_9AGAR</name>
<gene>
    <name evidence="2" type="ORF">IW261DRAFT_485767</name>
</gene>
<evidence type="ECO:0000313" key="2">
    <source>
        <dbReference type="EMBL" id="KAK0475533.1"/>
    </source>
</evidence>
<sequence>MPPLASSNSHSFSHITDYAPVRGIGPTMVEPISTNLTTEQDLSLYDYGTFEDQSQWDDVSQDEVTFMVQPQDESSSPLPHTAKYKPTMSAPPYIEAIDLSPIPMSGFRRARQLFAPETSYLALLESQNRLSTPSKRHRLCVSHISVPPLPHDKAEYKTLSLLPKHKGSNFPEAKSPRKFKVGFTQKYEQALARYQPQGRMFVDSSSVNLRPITKFPRSENDSSKVVPTQRPSKVTPPLGKQHQLSTKSMESLLPQKKNSTVWGASGDVRP</sequence>
<dbReference type="Proteomes" id="UP001175227">
    <property type="component" value="Unassembled WGS sequence"/>
</dbReference>
<dbReference type="EMBL" id="JAUEPR010000023">
    <property type="protein sequence ID" value="KAK0475533.1"/>
    <property type="molecule type" value="Genomic_DNA"/>
</dbReference>
<evidence type="ECO:0000313" key="3">
    <source>
        <dbReference type="Proteomes" id="UP001175227"/>
    </source>
</evidence>
<protein>
    <submittedName>
        <fullName evidence="2">Uncharacterized protein</fullName>
    </submittedName>
</protein>
<keyword evidence="3" id="KW-1185">Reference proteome</keyword>
<evidence type="ECO:0000256" key="1">
    <source>
        <dbReference type="SAM" id="MobiDB-lite"/>
    </source>
</evidence>
<accession>A0AA39P0Z0</accession>
<organism evidence="2 3">
    <name type="scientific">Armillaria novae-zelandiae</name>
    <dbReference type="NCBI Taxonomy" id="153914"/>
    <lineage>
        <taxon>Eukaryota</taxon>
        <taxon>Fungi</taxon>
        <taxon>Dikarya</taxon>
        <taxon>Basidiomycota</taxon>
        <taxon>Agaricomycotina</taxon>
        <taxon>Agaricomycetes</taxon>
        <taxon>Agaricomycetidae</taxon>
        <taxon>Agaricales</taxon>
        <taxon>Marasmiineae</taxon>
        <taxon>Physalacriaceae</taxon>
        <taxon>Armillaria</taxon>
    </lineage>
</organism>
<dbReference type="AlphaFoldDB" id="A0AA39P0Z0"/>
<reference evidence="2" key="1">
    <citation type="submission" date="2023-06" db="EMBL/GenBank/DDBJ databases">
        <authorList>
            <consortium name="Lawrence Berkeley National Laboratory"/>
            <person name="Ahrendt S."/>
            <person name="Sahu N."/>
            <person name="Indic B."/>
            <person name="Wong-Bajracharya J."/>
            <person name="Merenyi Z."/>
            <person name="Ke H.-M."/>
            <person name="Monk M."/>
            <person name="Kocsube S."/>
            <person name="Drula E."/>
            <person name="Lipzen A."/>
            <person name="Balint B."/>
            <person name="Henrissat B."/>
            <person name="Andreopoulos B."/>
            <person name="Martin F.M."/>
            <person name="Harder C.B."/>
            <person name="Rigling D."/>
            <person name="Ford K.L."/>
            <person name="Foster G.D."/>
            <person name="Pangilinan J."/>
            <person name="Papanicolaou A."/>
            <person name="Barry K."/>
            <person name="LaButti K."/>
            <person name="Viragh M."/>
            <person name="Koriabine M."/>
            <person name="Yan M."/>
            <person name="Riley R."/>
            <person name="Champramary S."/>
            <person name="Plett K.L."/>
            <person name="Tsai I.J."/>
            <person name="Slot J."/>
            <person name="Sipos G."/>
            <person name="Plett J."/>
            <person name="Nagy L.G."/>
            <person name="Grigoriev I.V."/>
        </authorList>
    </citation>
    <scope>NUCLEOTIDE SEQUENCE</scope>
    <source>
        <strain evidence="2">ICMP 16352</strain>
    </source>
</reference>